<evidence type="ECO:0000313" key="3">
    <source>
        <dbReference type="Proteomes" id="UP000290365"/>
    </source>
</evidence>
<dbReference type="GO" id="GO:0005886">
    <property type="term" value="C:plasma membrane"/>
    <property type="evidence" value="ECO:0007669"/>
    <property type="project" value="TreeGrafter"/>
</dbReference>
<dbReference type="Gene3D" id="1.50.10.20">
    <property type="match status" value="1"/>
</dbReference>
<sequence>MHLPGERQSSSWQVMLRPELAISALAIAKHIAKRLRDPEVVLTANEQLKYQTPYAQYYLAPDDSCYSGRAGLALLCAQLAAVFPEDEWDVVAHQHLQAVTSMLSTRPTTYFRTGASSLCSLLFVILLLSRNGTRYQRLLSTLEAQTLPEVRALAQHILAERTHGCHASVYDHLHGLAGMGTYLLCRCHIPAVAETLQTVLSALIYLTEEKDGIPHWFTPFEHIDAEILKKKYPEGYLNCGFAHGIPGLLALLSIARSCKVEVPGLENGIRRAADWLIQHRMTDAWGINWPAVFPLGKSFSPIGGSRTAWCYGIPGVARALWLAGQALDYAPYREAALEGMYSVYRQPDTTRQIEPAGFCHGLAGLLHITLRFASETQDERFVEVANTLCEQFVANYQPEALFGYRALGTGRYPMDLPGLLYGAAGNVLVLLASATSHEPIWDRLFLLT</sequence>
<dbReference type="InterPro" id="IPR007822">
    <property type="entry name" value="LANC-like"/>
</dbReference>
<dbReference type="AlphaFoldDB" id="A0A4P6K4D5"/>
<evidence type="ECO:0008006" key="4">
    <source>
        <dbReference type="Google" id="ProtNLM"/>
    </source>
</evidence>
<dbReference type="GO" id="GO:0046872">
    <property type="term" value="F:metal ion binding"/>
    <property type="evidence" value="ECO:0007669"/>
    <property type="project" value="UniProtKB-KW"/>
</dbReference>
<dbReference type="InterPro" id="IPR033889">
    <property type="entry name" value="LanC"/>
</dbReference>
<dbReference type="PANTHER" id="PTHR12736">
    <property type="entry name" value="LANC-LIKE PROTEIN"/>
    <property type="match status" value="1"/>
</dbReference>
<gene>
    <name evidence="2" type="ORF">EPA93_45925</name>
</gene>
<proteinExistence type="predicted"/>
<feature type="binding site" evidence="1">
    <location>
        <position position="310"/>
    </location>
    <ligand>
        <name>Zn(2+)</name>
        <dbReference type="ChEBI" id="CHEBI:29105"/>
    </ligand>
</feature>
<dbReference type="SMART" id="SM01260">
    <property type="entry name" value="LANC_like"/>
    <property type="match status" value="1"/>
</dbReference>
<dbReference type="SUPFAM" id="SSF158745">
    <property type="entry name" value="LanC-like"/>
    <property type="match status" value="1"/>
</dbReference>
<evidence type="ECO:0000313" key="2">
    <source>
        <dbReference type="EMBL" id="QBD82915.1"/>
    </source>
</evidence>
<keyword evidence="1" id="KW-0479">Metal-binding</keyword>
<reference evidence="2 3" key="1">
    <citation type="submission" date="2019-01" db="EMBL/GenBank/DDBJ databases">
        <title>Ktedonosporobacter rubrisoli SCAWS-G2.</title>
        <authorList>
            <person name="Huang Y."/>
            <person name="Yan B."/>
        </authorList>
    </citation>
    <scope>NUCLEOTIDE SEQUENCE [LARGE SCALE GENOMIC DNA]</scope>
    <source>
        <strain evidence="2 3">SCAWS-G2</strain>
    </source>
</reference>
<feature type="binding site" evidence="1">
    <location>
        <position position="359"/>
    </location>
    <ligand>
        <name>Zn(2+)</name>
        <dbReference type="ChEBI" id="CHEBI:29105"/>
    </ligand>
</feature>
<dbReference type="OrthoDB" id="6313827at2"/>
<dbReference type="RefSeq" id="WP_129893984.1">
    <property type="nucleotide sequence ID" value="NZ_CP035758.1"/>
</dbReference>
<dbReference type="Proteomes" id="UP000290365">
    <property type="component" value="Chromosome"/>
</dbReference>
<dbReference type="KEGG" id="kbs:EPA93_45925"/>
<dbReference type="PRINTS" id="PR01955">
    <property type="entry name" value="LANCFRANKIA"/>
</dbReference>
<dbReference type="CDD" id="cd04793">
    <property type="entry name" value="LanC"/>
    <property type="match status" value="1"/>
</dbReference>
<keyword evidence="1" id="KW-0862">Zinc</keyword>
<protein>
    <recommendedName>
        <fullName evidence="4">Lanthionine synthetase</fullName>
    </recommendedName>
</protein>
<feature type="binding site" evidence="1">
    <location>
        <position position="360"/>
    </location>
    <ligand>
        <name>Zn(2+)</name>
        <dbReference type="ChEBI" id="CHEBI:29105"/>
    </ligand>
</feature>
<dbReference type="EMBL" id="CP035758">
    <property type="protein sequence ID" value="QBD82915.1"/>
    <property type="molecule type" value="Genomic_DNA"/>
</dbReference>
<dbReference type="PANTHER" id="PTHR12736:SF7">
    <property type="entry name" value="LANC-LIKE PROTEIN 3"/>
    <property type="match status" value="1"/>
</dbReference>
<accession>A0A4P6K4D5</accession>
<evidence type="ECO:0000256" key="1">
    <source>
        <dbReference type="PIRSR" id="PIRSR607822-1"/>
    </source>
</evidence>
<keyword evidence="3" id="KW-1185">Reference proteome</keyword>
<dbReference type="Pfam" id="PF05147">
    <property type="entry name" value="LANC_like"/>
    <property type="match status" value="1"/>
</dbReference>
<dbReference type="GO" id="GO:0031179">
    <property type="term" value="P:peptide modification"/>
    <property type="evidence" value="ECO:0007669"/>
    <property type="project" value="InterPro"/>
</dbReference>
<dbReference type="PRINTS" id="PR01950">
    <property type="entry name" value="LANCSUPER"/>
</dbReference>
<name>A0A4P6K4D5_KTERU</name>
<organism evidence="2 3">
    <name type="scientific">Ktedonosporobacter rubrisoli</name>
    <dbReference type="NCBI Taxonomy" id="2509675"/>
    <lineage>
        <taxon>Bacteria</taxon>
        <taxon>Bacillati</taxon>
        <taxon>Chloroflexota</taxon>
        <taxon>Ktedonobacteria</taxon>
        <taxon>Ktedonobacterales</taxon>
        <taxon>Ktedonosporobacteraceae</taxon>
        <taxon>Ktedonosporobacter</taxon>
    </lineage>
</organism>